<accession>A0A9D1A428</accession>
<dbReference type="Proteomes" id="UP000824250">
    <property type="component" value="Unassembled WGS sequence"/>
</dbReference>
<proteinExistence type="inferred from homology"/>
<dbReference type="Pfam" id="PF00155">
    <property type="entry name" value="Aminotran_1_2"/>
    <property type="match status" value="1"/>
</dbReference>
<dbReference type="Gene3D" id="3.40.640.10">
    <property type="entry name" value="Type I PLP-dependent aspartate aminotransferase-like (Major domain)"/>
    <property type="match status" value="1"/>
</dbReference>
<comment type="caution">
    <text evidence="3">The sequence shown here is derived from an EMBL/GenBank/DDBJ whole genome shotgun (WGS) entry which is preliminary data.</text>
</comment>
<reference evidence="3" key="1">
    <citation type="submission" date="2020-10" db="EMBL/GenBank/DDBJ databases">
        <authorList>
            <person name="Gilroy R."/>
        </authorList>
    </citation>
    <scope>NUCLEOTIDE SEQUENCE</scope>
    <source>
        <strain evidence="3">CHK180-2868</strain>
    </source>
</reference>
<dbReference type="GO" id="GO:0030170">
    <property type="term" value="F:pyridoxal phosphate binding"/>
    <property type="evidence" value="ECO:0007669"/>
    <property type="project" value="InterPro"/>
</dbReference>
<sequence length="398" mass="44604">MVSEKMKPFMANNSAIRAMFEEGNRMAAIYGRENVYDFSLGNPNVPVPQVNDAILELVKDEDFNTLHGYMSNAGYPDVRQTIAESLNERFGCHFTGNNLIMTVGAASGLNVILKSILNPGDEVIVFAPYFVEYNGYVRNYDGNVVVISPDTETFLPRLSEFEEKITEKTKAVIINNPNNPTGVVYGEDVIRRMAAILEKKEKEFHTSIVLISDEPYRELAYGGVQVPFVTNYYHNSVVVYSYSKSLSVPGERIGYLVIPDEMDDSGELIQAATIANRVLGCVNAPSLMQKVIQYCIRHDVTVNLEAYEKNRNLIYSALTEYGFTCAKPDGAFYLFVKSPVEDEKEFCETAKKHHVLFVPGSSFACPGYVRISYCVSYEQIERSLPAFKEIAGEYGLSR</sequence>
<dbReference type="InterPro" id="IPR015424">
    <property type="entry name" value="PyrdxlP-dep_Trfase"/>
</dbReference>
<evidence type="ECO:0000259" key="2">
    <source>
        <dbReference type="Pfam" id="PF00155"/>
    </source>
</evidence>
<dbReference type="InterPro" id="IPR004839">
    <property type="entry name" value="Aminotransferase_I/II_large"/>
</dbReference>
<evidence type="ECO:0000256" key="1">
    <source>
        <dbReference type="RuleBase" id="RU000481"/>
    </source>
</evidence>
<comment type="similarity">
    <text evidence="1">Belongs to the class-I pyridoxal-phosphate-dependent aminotransferase family.</text>
</comment>
<dbReference type="AlphaFoldDB" id="A0A9D1A428"/>
<evidence type="ECO:0000313" key="3">
    <source>
        <dbReference type="EMBL" id="HIR05120.1"/>
    </source>
</evidence>
<dbReference type="InterPro" id="IPR015422">
    <property type="entry name" value="PyrdxlP-dep_Trfase_small"/>
</dbReference>
<dbReference type="InterPro" id="IPR015421">
    <property type="entry name" value="PyrdxlP-dep_Trfase_major"/>
</dbReference>
<comment type="cofactor">
    <cofactor evidence="1">
        <name>pyridoxal 5'-phosphate</name>
        <dbReference type="ChEBI" id="CHEBI:597326"/>
    </cofactor>
</comment>
<dbReference type="PANTHER" id="PTHR42691">
    <property type="entry name" value="ASPARTATE AMINOTRANSFERASE YHDR-RELATED"/>
    <property type="match status" value="1"/>
</dbReference>
<gene>
    <name evidence="3" type="ORF">IAB28_04035</name>
</gene>
<dbReference type="EC" id="2.6.1.-" evidence="1"/>
<name>A0A9D1A428_9FIRM</name>
<protein>
    <recommendedName>
        <fullName evidence="1">Aminotransferase</fullName>
        <ecNumber evidence="1">2.6.1.-</ecNumber>
    </recommendedName>
</protein>
<keyword evidence="1" id="KW-0808">Transferase</keyword>
<organism evidence="3 4">
    <name type="scientific">Candidatus Copromonas faecavium</name>
    <name type="common">nom. illeg.</name>
    <dbReference type="NCBI Taxonomy" id="2840740"/>
    <lineage>
        <taxon>Bacteria</taxon>
        <taxon>Bacillati</taxon>
        <taxon>Bacillota</taxon>
        <taxon>Clostridia</taxon>
        <taxon>Lachnospirales</taxon>
        <taxon>Lachnospiraceae</taxon>
        <taxon>Candidatus Copromonas (nom. illeg.)</taxon>
    </lineage>
</organism>
<dbReference type="EMBL" id="DVGC01000023">
    <property type="protein sequence ID" value="HIR05120.1"/>
    <property type="molecule type" value="Genomic_DNA"/>
</dbReference>
<dbReference type="SUPFAM" id="SSF53383">
    <property type="entry name" value="PLP-dependent transferases"/>
    <property type="match status" value="1"/>
</dbReference>
<dbReference type="NCBIfam" id="NF005305">
    <property type="entry name" value="PRK06836.1"/>
    <property type="match status" value="1"/>
</dbReference>
<evidence type="ECO:0000313" key="4">
    <source>
        <dbReference type="Proteomes" id="UP000824250"/>
    </source>
</evidence>
<dbReference type="CDD" id="cd00609">
    <property type="entry name" value="AAT_like"/>
    <property type="match status" value="1"/>
</dbReference>
<dbReference type="InterPro" id="IPR004838">
    <property type="entry name" value="NHTrfase_class1_PyrdxlP-BS"/>
</dbReference>
<reference evidence="3" key="2">
    <citation type="journal article" date="2021" name="PeerJ">
        <title>Extensive microbial diversity within the chicken gut microbiome revealed by metagenomics and culture.</title>
        <authorList>
            <person name="Gilroy R."/>
            <person name="Ravi A."/>
            <person name="Getino M."/>
            <person name="Pursley I."/>
            <person name="Horton D.L."/>
            <person name="Alikhan N.F."/>
            <person name="Baker D."/>
            <person name="Gharbi K."/>
            <person name="Hall N."/>
            <person name="Watson M."/>
            <person name="Adriaenssens E.M."/>
            <person name="Foster-Nyarko E."/>
            <person name="Jarju S."/>
            <person name="Secka A."/>
            <person name="Antonio M."/>
            <person name="Oren A."/>
            <person name="Chaudhuri R.R."/>
            <person name="La Ragione R."/>
            <person name="Hildebrand F."/>
            <person name="Pallen M.J."/>
        </authorList>
    </citation>
    <scope>NUCLEOTIDE SEQUENCE</scope>
    <source>
        <strain evidence="3">CHK180-2868</strain>
    </source>
</reference>
<dbReference type="GO" id="GO:0008483">
    <property type="term" value="F:transaminase activity"/>
    <property type="evidence" value="ECO:0007669"/>
    <property type="project" value="UniProtKB-KW"/>
</dbReference>
<dbReference type="Gene3D" id="3.90.1150.10">
    <property type="entry name" value="Aspartate Aminotransferase, domain 1"/>
    <property type="match status" value="2"/>
</dbReference>
<feature type="domain" description="Aminotransferase class I/classII large" evidence="2">
    <location>
        <begin position="35"/>
        <end position="383"/>
    </location>
</feature>
<keyword evidence="1 3" id="KW-0032">Aminotransferase</keyword>
<dbReference type="PANTHER" id="PTHR42691:SF1">
    <property type="entry name" value="ASPARTATE AMINOTRANSFERASE YHDR-RELATED"/>
    <property type="match status" value="1"/>
</dbReference>
<dbReference type="PROSITE" id="PS00105">
    <property type="entry name" value="AA_TRANSFER_CLASS_1"/>
    <property type="match status" value="1"/>
</dbReference>